<dbReference type="PANTHER" id="PTHR12304:SF4">
    <property type="entry name" value="URIDINE NUCLEOSIDASE"/>
    <property type="match status" value="1"/>
</dbReference>
<dbReference type="InterPro" id="IPR001910">
    <property type="entry name" value="Inosine/uridine_hydrolase_dom"/>
</dbReference>
<dbReference type="RefSeq" id="WP_024332417.1">
    <property type="nucleotide sequence ID" value="NZ_JASOXK010000017.1"/>
</dbReference>
<keyword evidence="5" id="KW-1185">Reference proteome</keyword>
<sequence>MRHVIIDTDPGIDDSIAILLACLHPKVCVDALTTVGGNVPLSKTTANALGILNFANASQIPVHQGSATPLAGPATQYADDTHGDSGTGYFPLDPAGKKVAGTDAPRFIVEHTRAHPGEITLVPIGPLTNIAKALKLDPTLVERVPEVLIMGGAEGPGNVTPSAEFNFWFDPEAADIVMRAGFKKVTLVGLDATAQAFLTAGTRELLRRLKDHKNANFLYQITRQYADFYWESQKALGAELCDVLAIAKLIDDSLVQTESANVQICLDGICRGRSQVARKKRFPALEQNGLICTKVNTLKFFELLLTTLIPEHSELIKEVLAHEYRGQ</sequence>
<evidence type="ECO:0000256" key="1">
    <source>
        <dbReference type="ARBA" id="ARBA00022801"/>
    </source>
</evidence>
<reference evidence="4 5" key="1">
    <citation type="submission" date="2017-12" db="EMBL/GenBank/DDBJ databases">
        <title>Phylogenetic diversity of female urinary microbiome.</title>
        <authorList>
            <person name="Thomas-White K."/>
            <person name="Wolfe A.J."/>
        </authorList>
    </citation>
    <scope>NUCLEOTIDE SEQUENCE [LARGE SCALE GENOMIC DNA]</scope>
    <source>
        <strain evidence="4 5">UMB0402</strain>
    </source>
</reference>
<dbReference type="GO" id="GO:0005829">
    <property type="term" value="C:cytosol"/>
    <property type="evidence" value="ECO:0007669"/>
    <property type="project" value="TreeGrafter"/>
</dbReference>
<dbReference type="SUPFAM" id="SSF53590">
    <property type="entry name" value="Nucleoside hydrolase"/>
    <property type="match status" value="1"/>
</dbReference>
<dbReference type="InterPro" id="IPR036452">
    <property type="entry name" value="Ribo_hydro-like"/>
</dbReference>
<evidence type="ECO:0000256" key="2">
    <source>
        <dbReference type="ARBA" id="ARBA00023295"/>
    </source>
</evidence>
<name>A0A2I1IK08_9ACTO</name>
<dbReference type="GeneID" id="35865917"/>
<dbReference type="Proteomes" id="UP000235122">
    <property type="component" value="Unassembled WGS sequence"/>
</dbReference>
<dbReference type="Pfam" id="PF01156">
    <property type="entry name" value="IU_nuc_hydro"/>
    <property type="match status" value="1"/>
</dbReference>
<keyword evidence="1 4" id="KW-0378">Hydrolase</keyword>
<dbReference type="Gene3D" id="3.90.245.10">
    <property type="entry name" value="Ribonucleoside hydrolase-like"/>
    <property type="match status" value="1"/>
</dbReference>
<accession>A0A2I1IK08</accession>
<evidence type="ECO:0000259" key="3">
    <source>
        <dbReference type="Pfam" id="PF01156"/>
    </source>
</evidence>
<dbReference type="PANTHER" id="PTHR12304">
    <property type="entry name" value="INOSINE-URIDINE PREFERRING NUCLEOSIDE HYDROLASE"/>
    <property type="match status" value="1"/>
</dbReference>
<dbReference type="InterPro" id="IPR023186">
    <property type="entry name" value="IUNH"/>
</dbReference>
<gene>
    <name evidence="4" type="ORF">CYJ19_10975</name>
</gene>
<dbReference type="STRING" id="33007.HMPREF3198_01130"/>
<protein>
    <submittedName>
        <fullName evidence="4">Nucleoside hydrolase</fullName>
    </submittedName>
</protein>
<dbReference type="AlphaFoldDB" id="A0A2I1IK08"/>
<dbReference type="EMBL" id="PKKO01000007">
    <property type="protein sequence ID" value="PKY71468.1"/>
    <property type="molecule type" value="Genomic_DNA"/>
</dbReference>
<keyword evidence="2" id="KW-0326">Glycosidase</keyword>
<dbReference type="GO" id="GO:0008477">
    <property type="term" value="F:purine nucleosidase activity"/>
    <property type="evidence" value="ECO:0007669"/>
    <property type="project" value="TreeGrafter"/>
</dbReference>
<organism evidence="4 5">
    <name type="scientific">Winkia neuii</name>
    <dbReference type="NCBI Taxonomy" id="33007"/>
    <lineage>
        <taxon>Bacteria</taxon>
        <taxon>Bacillati</taxon>
        <taxon>Actinomycetota</taxon>
        <taxon>Actinomycetes</taxon>
        <taxon>Actinomycetales</taxon>
        <taxon>Actinomycetaceae</taxon>
        <taxon>Winkia</taxon>
    </lineage>
</organism>
<comment type="caution">
    <text evidence="4">The sequence shown here is derived from an EMBL/GenBank/DDBJ whole genome shotgun (WGS) entry which is preliminary data.</text>
</comment>
<evidence type="ECO:0000313" key="5">
    <source>
        <dbReference type="Proteomes" id="UP000235122"/>
    </source>
</evidence>
<dbReference type="GO" id="GO:0006152">
    <property type="term" value="P:purine nucleoside catabolic process"/>
    <property type="evidence" value="ECO:0007669"/>
    <property type="project" value="TreeGrafter"/>
</dbReference>
<evidence type="ECO:0000313" key="4">
    <source>
        <dbReference type="EMBL" id="PKY71468.1"/>
    </source>
</evidence>
<proteinExistence type="predicted"/>
<feature type="domain" description="Inosine/uridine-preferring nucleoside hydrolase" evidence="3">
    <location>
        <begin position="4"/>
        <end position="302"/>
    </location>
</feature>